<gene>
    <name evidence="8" type="ORF">V5J35_000802</name>
    <name evidence="9" type="ORF">V5J35_001076</name>
    <name evidence="10" type="ORF">V5J35_003681</name>
</gene>
<evidence type="ECO:0000256" key="2">
    <source>
        <dbReference type="ARBA" id="ARBA00010961"/>
    </source>
</evidence>
<organism evidence="9 11">
    <name type="scientific">Endozoicomonas lisbonensis</name>
    <dbReference type="NCBI Taxonomy" id="3120522"/>
    <lineage>
        <taxon>Bacteria</taxon>
        <taxon>Pseudomonadati</taxon>
        <taxon>Pseudomonadota</taxon>
        <taxon>Gammaproteobacteria</taxon>
        <taxon>Oceanospirillales</taxon>
        <taxon>Endozoicomonadaceae</taxon>
        <taxon>Endozoicomonas</taxon>
    </lineage>
</organism>
<keyword evidence="5 6" id="KW-0233">DNA recombination</keyword>
<feature type="compositionally biased region" description="Polar residues" evidence="7">
    <location>
        <begin position="56"/>
        <end position="67"/>
    </location>
</feature>
<dbReference type="NCBIfam" id="NF033543">
    <property type="entry name" value="transpos_IS256"/>
    <property type="match status" value="1"/>
</dbReference>
<proteinExistence type="inferred from homology"/>
<comment type="function">
    <text evidence="1 6">Required for the transposition of the insertion element.</text>
</comment>
<dbReference type="InterPro" id="IPR001207">
    <property type="entry name" value="Transposase_mutator"/>
</dbReference>
<evidence type="ECO:0000256" key="4">
    <source>
        <dbReference type="ARBA" id="ARBA00023125"/>
    </source>
</evidence>
<evidence type="ECO:0000256" key="1">
    <source>
        <dbReference type="ARBA" id="ARBA00002190"/>
    </source>
</evidence>
<dbReference type="Pfam" id="PF00872">
    <property type="entry name" value="Transposase_mut"/>
    <property type="match status" value="1"/>
</dbReference>
<evidence type="ECO:0000256" key="3">
    <source>
        <dbReference type="ARBA" id="ARBA00022578"/>
    </source>
</evidence>
<sequence>MSVDIDPELVEKLASQIKTQDDLAELSRQLLKVSVERVMAAELEDHLGYSKHAPEGQNSGNSRNGYSKKTLKGDFGEVEVKTPRDRNGEFSPQLIAKGKTRINKLDQQILALYSRGMTTRDIADALEEMYGADVSHNLISKVTEAVQEEVQNWQNRPLESLYPIVYLDGIVVKVHQDKRVVRKTVYVALGVDIEGQKELLGLWIAETEGAKFWLSVLTELQSRGLEDIFIACVDGLSGFPEAINTVYPKAQIQLCIVHQVRNSLKYVSYKDRKAVSTDLKKIYQSATVDEAERELSAFEVTWDDKFPSIGKSWRNNWDNLITLFDYPDDIRKAIYTTNAIESLNSVIRKAIKQRKIFPSDNSVMKVIYLAMERASAKWTMPIRNWVSALNRFAIMFPDRFRQ</sequence>
<keyword evidence="11" id="KW-1185">Reference proteome</keyword>
<evidence type="ECO:0000256" key="7">
    <source>
        <dbReference type="SAM" id="MobiDB-lite"/>
    </source>
</evidence>
<evidence type="ECO:0000313" key="11">
    <source>
        <dbReference type="Proteomes" id="UP001549366"/>
    </source>
</evidence>
<evidence type="ECO:0000313" key="10">
    <source>
        <dbReference type="EMBL" id="MET4758489.1"/>
    </source>
</evidence>
<feature type="region of interest" description="Disordered" evidence="7">
    <location>
        <begin position="49"/>
        <end position="76"/>
    </location>
</feature>
<name>A0ABV2SER4_9GAMM</name>
<dbReference type="RefSeq" id="WP_354008570.1">
    <property type="nucleotide sequence ID" value="NZ_JBEWTA010000001.1"/>
</dbReference>
<dbReference type="EMBL" id="JBEWTB010000002">
    <property type="protein sequence ID" value="MET4755884.1"/>
    <property type="molecule type" value="Genomic_DNA"/>
</dbReference>
<keyword evidence="3 6" id="KW-0815">Transposition</keyword>
<dbReference type="EMBL" id="JBEWTB010000002">
    <property type="protein sequence ID" value="MET4758489.1"/>
    <property type="molecule type" value="Genomic_DNA"/>
</dbReference>
<reference evidence="9 11" key="1">
    <citation type="submission" date="2024-06" db="EMBL/GenBank/DDBJ databases">
        <title>Genomic Encyclopedia of Type Strains, Phase V (KMG-V): Genome sequencing to study the core and pangenomes of soil and plant-associated prokaryotes.</title>
        <authorList>
            <person name="Whitman W."/>
        </authorList>
    </citation>
    <scope>NUCLEOTIDE SEQUENCE [LARGE SCALE GENOMIC DNA]</scope>
    <source>
        <strain evidence="9 11">NE40</strain>
    </source>
</reference>
<evidence type="ECO:0000313" key="9">
    <source>
        <dbReference type="EMBL" id="MET4755884.1"/>
    </source>
</evidence>
<dbReference type="PANTHER" id="PTHR33217">
    <property type="entry name" value="TRANSPOSASE FOR INSERTION SEQUENCE ELEMENT IS1081"/>
    <property type="match status" value="1"/>
</dbReference>
<dbReference type="EMBL" id="JBEWTB010000002">
    <property type="protein sequence ID" value="MET4755610.1"/>
    <property type="molecule type" value="Genomic_DNA"/>
</dbReference>
<comment type="similarity">
    <text evidence="2 6">Belongs to the transposase mutator family.</text>
</comment>
<keyword evidence="6" id="KW-0814">Transposable element</keyword>
<dbReference type="PROSITE" id="PS01007">
    <property type="entry name" value="TRANSPOSASE_MUTATOR"/>
    <property type="match status" value="1"/>
</dbReference>
<comment type="caution">
    <text evidence="9">The sequence shown here is derived from an EMBL/GenBank/DDBJ whole genome shotgun (WGS) entry which is preliminary data.</text>
</comment>
<evidence type="ECO:0000256" key="6">
    <source>
        <dbReference type="RuleBase" id="RU365089"/>
    </source>
</evidence>
<dbReference type="Proteomes" id="UP001549366">
    <property type="component" value="Unassembled WGS sequence"/>
</dbReference>
<dbReference type="PANTHER" id="PTHR33217:SF5">
    <property type="entry name" value="MUTATOR FAMILY TRANSPOSASE"/>
    <property type="match status" value="1"/>
</dbReference>
<evidence type="ECO:0000313" key="8">
    <source>
        <dbReference type="EMBL" id="MET4755610.1"/>
    </source>
</evidence>
<accession>A0ABV2SER4</accession>
<keyword evidence="4 6" id="KW-0238">DNA-binding</keyword>
<evidence type="ECO:0000256" key="5">
    <source>
        <dbReference type="ARBA" id="ARBA00023172"/>
    </source>
</evidence>
<protein>
    <recommendedName>
        <fullName evidence="6">Mutator family transposase</fullName>
    </recommendedName>
</protein>